<proteinExistence type="predicted"/>
<keyword evidence="5" id="KW-1185">Reference proteome</keyword>
<accession>A0A1V6SWK2</accession>
<evidence type="ECO:0000313" key="4">
    <source>
        <dbReference type="EMBL" id="OQE18200.1"/>
    </source>
</evidence>
<dbReference type="AlphaFoldDB" id="A0A1V6SWK2"/>
<comment type="caution">
    <text evidence="4">The sequence shown here is derived from an EMBL/GenBank/DDBJ whole genome shotgun (WGS) entry which is preliminary data.</text>
</comment>
<dbReference type="InterPro" id="IPR018466">
    <property type="entry name" value="Kre9/Knh1-like_N"/>
</dbReference>
<evidence type="ECO:0000259" key="3">
    <source>
        <dbReference type="Pfam" id="PF10342"/>
    </source>
</evidence>
<sequence>MKLPTSLLLLFGTALAAPVAADQIINLSFHDEMTGKTYPFEVTVHGRKINPGPIPSPAPASSAQLAPFSQTVYCNIYTGDTLLAHLNSTHNYSTLAISITSPADGDCVDLSDDLNVNWTAVNTDTKKISFSLVNKRGAVPPIDIPLKFTVLTSKLSYTLPGMRQNVATNLSATNNGEGFQINIVKAGSSAGATPLAQSGTFTLVEPGQLDSCDSGV</sequence>
<reference evidence="5" key="1">
    <citation type="journal article" date="2017" name="Nat. Microbiol.">
        <title>Global analysis of biosynthetic gene clusters reveals vast potential of secondary metabolite production in Penicillium species.</title>
        <authorList>
            <person name="Nielsen J.C."/>
            <person name="Grijseels S."/>
            <person name="Prigent S."/>
            <person name="Ji B."/>
            <person name="Dainat J."/>
            <person name="Nielsen K.F."/>
            <person name="Frisvad J.C."/>
            <person name="Workman M."/>
            <person name="Nielsen J."/>
        </authorList>
    </citation>
    <scope>NUCLEOTIDE SEQUENCE [LARGE SCALE GENOMIC DNA]</scope>
    <source>
        <strain evidence="5">IBT 24891</strain>
    </source>
</reference>
<evidence type="ECO:0000313" key="5">
    <source>
        <dbReference type="Proteomes" id="UP000191285"/>
    </source>
</evidence>
<organism evidence="4 5">
    <name type="scientific">Penicillium steckii</name>
    <dbReference type="NCBI Taxonomy" id="303698"/>
    <lineage>
        <taxon>Eukaryota</taxon>
        <taxon>Fungi</taxon>
        <taxon>Dikarya</taxon>
        <taxon>Ascomycota</taxon>
        <taxon>Pezizomycotina</taxon>
        <taxon>Eurotiomycetes</taxon>
        <taxon>Eurotiomycetidae</taxon>
        <taxon>Eurotiales</taxon>
        <taxon>Aspergillaceae</taxon>
        <taxon>Penicillium</taxon>
    </lineage>
</organism>
<dbReference type="EMBL" id="MLKD01000018">
    <property type="protein sequence ID" value="OQE18200.1"/>
    <property type="molecule type" value="Genomic_DNA"/>
</dbReference>
<dbReference type="Proteomes" id="UP000191285">
    <property type="component" value="Unassembled WGS sequence"/>
</dbReference>
<dbReference type="Pfam" id="PF10342">
    <property type="entry name" value="Kre9_KNH"/>
    <property type="match status" value="1"/>
</dbReference>
<evidence type="ECO:0000256" key="1">
    <source>
        <dbReference type="ARBA" id="ARBA00022729"/>
    </source>
</evidence>
<evidence type="ECO:0000256" key="2">
    <source>
        <dbReference type="SAM" id="SignalP"/>
    </source>
</evidence>
<feature type="signal peptide" evidence="2">
    <location>
        <begin position="1"/>
        <end position="21"/>
    </location>
</feature>
<protein>
    <recommendedName>
        <fullName evidence="3">Yeast cell wall synthesis Kre9/Knh1-like N-terminal domain-containing protein</fullName>
    </recommendedName>
</protein>
<name>A0A1V6SWK2_9EURO</name>
<feature type="chain" id="PRO_5013026012" description="Yeast cell wall synthesis Kre9/Knh1-like N-terminal domain-containing protein" evidence="2">
    <location>
        <begin position="22"/>
        <end position="216"/>
    </location>
</feature>
<keyword evidence="1 2" id="KW-0732">Signal</keyword>
<dbReference type="OrthoDB" id="4269325at2759"/>
<feature type="domain" description="Yeast cell wall synthesis Kre9/Knh1-like N-terminal" evidence="3">
    <location>
        <begin position="101"/>
        <end position="203"/>
    </location>
</feature>
<gene>
    <name evidence="4" type="ORF">PENSTE_c018G02537</name>
</gene>